<dbReference type="Proteomes" id="UP000282028">
    <property type="component" value="Unassembled WGS sequence"/>
</dbReference>
<dbReference type="Pfam" id="PF03401">
    <property type="entry name" value="TctC"/>
    <property type="match status" value="1"/>
</dbReference>
<reference evidence="3 4" key="1">
    <citation type="submission" date="2018-10" db="EMBL/GenBank/DDBJ databases">
        <title>Phylogenomics of Brevibacillus.</title>
        <authorList>
            <person name="Dunlap C."/>
        </authorList>
    </citation>
    <scope>NUCLEOTIDE SEQUENCE [LARGE SCALE GENOMIC DNA]</scope>
    <source>
        <strain evidence="3 4">JCM 12215</strain>
    </source>
</reference>
<sequence>MRHFRKTTTFLIALSLILAVGCSSQGGNTTGESADYPKKTITGVIPWGAGGDTDSISRAIAPLAEKHLGQSIVLSNKTGANGAIGLQYVVDKNADGYHLLFTAENAASYGVLGISEVGFDDVYPINIVAGAIPAIIVSSASEYQSIDDLIKDALDRPGKVKMGSTGQATMDFIVSTMLTSVTNVQFNMVPFDGGGPALTAVLGGHVDVTVTGLTAAIENMRAGKVRILAVLSEERVEQVKEIPAIVESVPEIKQYLPWGPFYGVWVKKDTPDPIKQVLTDAFSKAQQDAEFQNFLKQRGAVSIGLSGVEAVKFWKDWQSTTAWLLQDAGVAKVSPDQLGIQKKEYLIFRKKSCAAFFFWK</sequence>
<dbReference type="InterPro" id="IPR042100">
    <property type="entry name" value="Bug_dom1"/>
</dbReference>
<dbReference type="CDD" id="cd07012">
    <property type="entry name" value="PBP2_Bug_TTT"/>
    <property type="match status" value="1"/>
</dbReference>
<proteinExistence type="inferred from homology"/>
<dbReference type="SUPFAM" id="SSF53850">
    <property type="entry name" value="Periplasmic binding protein-like II"/>
    <property type="match status" value="1"/>
</dbReference>
<dbReference type="PIRSF" id="PIRSF017082">
    <property type="entry name" value="YflP"/>
    <property type="match status" value="1"/>
</dbReference>
<evidence type="ECO:0000256" key="1">
    <source>
        <dbReference type="ARBA" id="ARBA00006987"/>
    </source>
</evidence>
<dbReference type="AlphaFoldDB" id="A0A3M8CKG6"/>
<evidence type="ECO:0000313" key="3">
    <source>
        <dbReference type="EMBL" id="RNB76200.1"/>
    </source>
</evidence>
<accession>A0A3M8CKG6</accession>
<dbReference type="PANTHER" id="PTHR42928:SF5">
    <property type="entry name" value="BLR1237 PROTEIN"/>
    <property type="match status" value="1"/>
</dbReference>
<dbReference type="RefSeq" id="WP_122907864.1">
    <property type="nucleotide sequence ID" value="NZ_CBCSBE010000045.1"/>
</dbReference>
<feature type="chain" id="PRO_5038882075" evidence="2">
    <location>
        <begin position="27"/>
        <end position="360"/>
    </location>
</feature>
<dbReference type="PROSITE" id="PS51257">
    <property type="entry name" value="PROKAR_LIPOPROTEIN"/>
    <property type="match status" value="1"/>
</dbReference>
<dbReference type="EMBL" id="RHHR01000008">
    <property type="protein sequence ID" value="RNB76200.1"/>
    <property type="molecule type" value="Genomic_DNA"/>
</dbReference>
<comment type="caution">
    <text evidence="3">The sequence shown here is derived from an EMBL/GenBank/DDBJ whole genome shotgun (WGS) entry which is preliminary data.</text>
</comment>
<evidence type="ECO:0000313" key="4">
    <source>
        <dbReference type="Proteomes" id="UP000282028"/>
    </source>
</evidence>
<dbReference type="Gene3D" id="3.40.190.10">
    <property type="entry name" value="Periplasmic binding protein-like II"/>
    <property type="match status" value="1"/>
</dbReference>
<gene>
    <name evidence="3" type="ORF">EDM52_04625</name>
</gene>
<keyword evidence="4" id="KW-1185">Reference proteome</keyword>
<evidence type="ECO:0000256" key="2">
    <source>
        <dbReference type="SAM" id="SignalP"/>
    </source>
</evidence>
<dbReference type="InterPro" id="IPR005064">
    <property type="entry name" value="BUG"/>
</dbReference>
<dbReference type="OrthoDB" id="8881899at2"/>
<keyword evidence="2" id="KW-0732">Signal</keyword>
<dbReference type="Gene3D" id="3.40.190.150">
    <property type="entry name" value="Bordetella uptake gene, domain 1"/>
    <property type="match status" value="1"/>
</dbReference>
<protein>
    <submittedName>
        <fullName evidence="3">Tripartite tricarboxylate transporter substrate binding protein</fullName>
    </submittedName>
</protein>
<name>A0A3M8CKG6_9BACL</name>
<comment type="similarity">
    <text evidence="1">Belongs to the UPF0065 (bug) family.</text>
</comment>
<feature type="signal peptide" evidence="2">
    <location>
        <begin position="1"/>
        <end position="26"/>
    </location>
</feature>
<organism evidence="3 4">
    <name type="scientific">Brevibacillus invocatus</name>
    <dbReference type="NCBI Taxonomy" id="173959"/>
    <lineage>
        <taxon>Bacteria</taxon>
        <taxon>Bacillati</taxon>
        <taxon>Bacillota</taxon>
        <taxon>Bacilli</taxon>
        <taxon>Bacillales</taxon>
        <taxon>Paenibacillaceae</taxon>
        <taxon>Brevibacillus</taxon>
    </lineage>
</organism>
<dbReference type="PANTHER" id="PTHR42928">
    <property type="entry name" value="TRICARBOXYLATE-BINDING PROTEIN"/>
    <property type="match status" value="1"/>
</dbReference>